<evidence type="ECO:0000256" key="2">
    <source>
        <dbReference type="SAM" id="SignalP"/>
    </source>
</evidence>
<dbReference type="RefSeq" id="WP_066342218.1">
    <property type="nucleotide sequence ID" value="NZ_JAXOJX010000123.1"/>
</dbReference>
<comment type="caution">
    <text evidence="3">The sequence shown here is derived from an EMBL/GenBank/DDBJ whole genome shotgun (WGS) entry which is preliminary data.</text>
</comment>
<dbReference type="Proteomes" id="UP001293718">
    <property type="component" value="Unassembled WGS sequence"/>
</dbReference>
<feature type="signal peptide" evidence="2">
    <location>
        <begin position="1"/>
        <end position="23"/>
    </location>
</feature>
<sequence>MKKSVRPTVTLALLAALSLPALAAGLGQSGGGVAIAVGPRHPAVASVLLGGGTVAPTVHKQSADFGLIATALMHGDVQGAEGARDATTSAGGGFSSGNKPARGAGSAVR</sequence>
<reference evidence="3 4" key="1">
    <citation type="submission" date="2023-11" db="EMBL/GenBank/DDBJ databases">
        <title>Draft genome of Azohydromonas lata strain H1 (DSM1123), a polyhydroxyalkanoate producer.</title>
        <authorList>
            <person name="Traversa D."/>
            <person name="D'Addabbo P."/>
            <person name="Pazzani C."/>
            <person name="Manzari C."/>
            <person name="Chiara M."/>
            <person name="Scrascia M."/>
        </authorList>
    </citation>
    <scope>NUCLEOTIDE SEQUENCE [LARGE SCALE GENOMIC DNA]</scope>
    <source>
        <strain evidence="3 4">H1</strain>
    </source>
</reference>
<evidence type="ECO:0000313" key="3">
    <source>
        <dbReference type="EMBL" id="MDZ5461537.1"/>
    </source>
</evidence>
<proteinExistence type="predicted"/>
<gene>
    <name evidence="3" type="ORF">SM757_33675</name>
</gene>
<evidence type="ECO:0000313" key="4">
    <source>
        <dbReference type="Proteomes" id="UP001293718"/>
    </source>
</evidence>
<protein>
    <submittedName>
        <fullName evidence="3">Uncharacterized protein</fullName>
    </submittedName>
</protein>
<keyword evidence="4" id="KW-1185">Reference proteome</keyword>
<feature type="chain" id="PRO_5046590615" evidence="2">
    <location>
        <begin position="24"/>
        <end position="109"/>
    </location>
</feature>
<name>A0ABU5IRL9_9BURK</name>
<feature type="region of interest" description="Disordered" evidence="1">
    <location>
        <begin position="79"/>
        <end position="109"/>
    </location>
</feature>
<accession>A0ABU5IRL9</accession>
<dbReference type="EMBL" id="JAXOJX010000123">
    <property type="protein sequence ID" value="MDZ5461537.1"/>
    <property type="molecule type" value="Genomic_DNA"/>
</dbReference>
<organism evidence="3 4">
    <name type="scientific">Azohydromonas lata</name>
    <dbReference type="NCBI Taxonomy" id="45677"/>
    <lineage>
        <taxon>Bacteria</taxon>
        <taxon>Pseudomonadati</taxon>
        <taxon>Pseudomonadota</taxon>
        <taxon>Betaproteobacteria</taxon>
        <taxon>Burkholderiales</taxon>
        <taxon>Sphaerotilaceae</taxon>
        <taxon>Azohydromonas</taxon>
    </lineage>
</organism>
<keyword evidence="2" id="KW-0732">Signal</keyword>
<evidence type="ECO:0000256" key="1">
    <source>
        <dbReference type="SAM" id="MobiDB-lite"/>
    </source>
</evidence>